<reference evidence="5 6" key="1">
    <citation type="submission" date="2017-12" db="EMBL/GenBank/DDBJ databases">
        <title>Characterization of six clinical isolates of Enterochimera gen. nov., a novel genus of the Yersiniaciae family and the three species Enterochimera arupensis sp. nov., Enterochimera coloradensis sp. nov, and Enterochimera californica sp. nov.</title>
        <authorList>
            <person name="Rossi A."/>
            <person name="Fisher M."/>
        </authorList>
    </citation>
    <scope>NUCLEOTIDE SEQUENCE [LARGE SCALE GENOMIC DNA]</scope>
    <source>
        <strain evidence="6">2016-Iso4</strain>
    </source>
</reference>
<dbReference type="InterPro" id="IPR012349">
    <property type="entry name" value="Split_barrel_FMN-bd"/>
</dbReference>
<dbReference type="PANTHER" id="PTHR43567">
    <property type="entry name" value="FLAVOREDOXIN-RELATED-RELATED"/>
    <property type="match status" value="1"/>
</dbReference>
<evidence type="ECO:0000313" key="6">
    <source>
        <dbReference type="Proteomes" id="UP000234503"/>
    </source>
</evidence>
<name>A0A2N5DUY6_9GAMM</name>
<dbReference type="PANTHER" id="PTHR43567:SF1">
    <property type="entry name" value="FLAVOREDOXIN"/>
    <property type="match status" value="1"/>
</dbReference>
<dbReference type="GO" id="GO:0016646">
    <property type="term" value="F:oxidoreductase activity, acting on the CH-NH group of donors, NAD or NADP as acceptor"/>
    <property type="evidence" value="ECO:0007669"/>
    <property type="project" value="UniProtKB-ARBA"/>
</dbReference>
<dbReference type="InterPro" id="IPR002563">
    <property type="entry name" value="Flavin_Rdtase-like_dom"/>
</dbReference>
<feature type="domain" description="Flavin reductase like" evidence="4">
    <location>
        <begin position="14"/>
        <end position="163"/>
    </location>
</feature>
<sequence length="193" mass="20911">MSFFQPVLPEHASRLLNHGPTILITSRSRDGQQRNVMAAAWSTPVEFIPARIAIVVDKSTLSRVLIEESGVFGICVPTAAFVDTAYAVGSVSGREQDKFSRYQIAAHAGAHTGVPLIEAGCAAWLECRLLPEAGSQEKYDTCFGEVLSAAADTRIFHDGRWHFTPENRALHSIHHLGGGQFVLSGETVQATPQ</sequence>
<dbReference type="Pfam" id="PF01613">
    <property type="entry name" value="Flavin_Reduct"/>
    <property type="match status" value="1"/>
</dbReference>
<proteinExistence type="inferred from homology"/>
<dbReference type="RefSeq" id="WP_101826565.1">
    <property type="nucleotide sequence ID" value="NZ_PJZH01000028.1"/>
</dbReference>
<comment type="similarity">
    <text evidence="3">Belongs to the flavoredoxin family.</text>
</comment>
<dbReference type="EMBL" id="PJZH01000028">
    <property type="protein sequence ID" value="PLR30751.1"/>
    <property type="molecule type" value="Genomic_DNA"/>
</dbReference>
<keyword evidence="6" id="KW-1185">Reference proteome</keyword>
<keyword evidence="2" id="KW-0285">Flavoprotein</keyword>
<dbReference type="InterPro" id="IPR052174">
    <property type="entry name" value="Flavoredoxin"/>
</dbReference>
<dbReference type="Proteomes" id="UP000234503">
    <property type="component" value="Unassembled WGS sequence"/>
</dbReference>
<dbReference type="GO" id="GO:0010181">
    <property type="term" value="F:FMN binding"/>
    <property type="evidence" value="ECO:0007669"/>
    <property type="project" value="InterPro"/>
</dbReference>
<evidence type="ECO:0000259" key="4">
    <source>
        <dbReference type="SMART" id="SM00903"/>
    </source>
</evidence>
<dbReference type="AlphaFoldDB" id="A0A2N5DUY6"/>
<protein>
    <recommendedName>
        <fullName evidence="4">Flavin reductase like domain-containing protein</fullName>
    </recommendedName>
</protein>
<comment type="caution">
    <text evidence="5">The sequence shown here is derived from an EMBL/GenBank/DDBJ whole genome shotgun (WGS) entry which is preliminary data.</text>
</comment>
<accession>A0A2N5DUY6</accession>
<dbReference type="SMART" id="SM00903">
    <property type="entry name" value="Flavin_Reduct"/>
    <property type="match status" value="1"/>
</dbReference>
<comment type="cofactor">
    <cofactor evidence="1">
        <name>FMN</name>
        <dbReference type="ChEBI" id="CHEBI:58210"/>
    </cofactor>
</comment>
<evidence type="ECO:0000313" key="5">
    <source>
        <dbReference type="EMBL" id="PLR30751.1"/>
    </source>
</evidence>
<evidence type="ECO:0000256" key="1">
    <source>
        <dbReference type="ARBA" id="ARBA00001917"/>
    </source>
</evidence>
<evidence type="ECO:0000256" key="2">
    <source>
        <dbReference type="ARBA" id="ARBA00022630"/>
    </source>
</evidence>
<gene>
    <name evidence="5" type="ORF">CYR32_18190</name>
</gene>
<dbReference type="SUPFAM" id="SSF50475">
    <property type="entry name" value="FMN-binding split barrel"/>
    <property type="match status" value="1"/>
</dbReference>
<dbReference type="OrthoDB" id="9792436at2"/>
<evidence type="ECO:0000256" key="3">
    <source>
        <dbReference type="ARBA" id="ARBA00038054"/>
    </source>
</evidence>
<dbReference type="Gene3D" id="2.30.110.10">
    <property type="entry name" value="Electron Transport, Fmn-binding Protein, Chain A"/>
    <property type="match status" value="1"/>
</dbReference>
<organism evidence="5 6">
    <name type="scientific">Chimaeribacter coloradensis</name>
    <dbReference type="NCBI Taxonomy" id="2060068"/>
    <lineage>
        <taxon>Bacteria</taxon>
        <taxon>Pseudomonadati</taxon>
        <taxon>Pseudomonadota</taxon>
        <taxon>Gammaproteobacteria</taxon>
        <taxon>Enterobacterales</taxon>
        <taxon>Yersiniaceae</taxon>
        <taxon>Chimaeribacter</taxon>
    </lineage>
</organism>